<protein>
    <submittedName>
        <fullName evidence="4">GNAT family N-acetyltransferase</fullName>
    </submittedName>
</protein>
<dbReference type="InterPro" id="IPR000182">
    <property type="entry name" value="GNAT_dom"/>
</dbReference>
<proteinExistence type="predicted"/>
<dbReference type="PROSITE" id="PS51186">
    <property type="entry name" value="GNAT"/>
    <property type="match status" value="1"/>
</dbReference>
<feature type="domain" description="N-acetyltransferase" evidence="3">
    <location>
        <begin position="3"/>
        <end position="177"/>
    </location>
</feature>
<evidence type="ECO:0000313" key="5">
    <source>
        <dbReference type="Proteomes" id="UP001500943"/>
    </source>
</evidence>
<comment type="caution">
    <text evidence="4">The sequence shown here is derived from an EMBL/GenBank/DDBJ whole genome shotgun (WGS) entry which is preliminary data.</text>
</comment>
<evidence type="ECO:0000259" key="3">
    <source>
        <dbReference type="PROSITE" id="PS51186"/>
    </source>
</evidence>
<gene>
    <name evidence="4" type="ORF">GCM10009655_11640</name>
</gene>
<keyword evidence="5" id="KW-1185">Reference proteome</keyword>
<dbReference type="Proteomes" id="UP001500943">
    <property type="component" value="Unassembled WGS sequence"/>
</dbReference>
<dbReference type="EMBL" id="BAAAKW010000021">
    <property type="protein sequence ID" value="GAA1214009.1"/>
    <property type="molecule type" value="Genomic_DNA"/>
</dbReference>
<dbReference type="Gene3D" id="3.40.630.30">
    <property type="match status" value="1"/>
</dbReference>
<name>A0ABN1VJT4_9MICO</name>
<accession>A0ABN1VJT4</accession>
<evidence type="ECO:0000256" key="1">
    <source>
        <dbReference type="ARBA" id="ARBA00022679"/>
    </source>
</evidence>
<dbReference type="InterPro" id="IPR050832">
    <property type="entry name" value="Bact_Acetyltransf"/>
</dbReference>
<keyword evidence="1" id="KW-0808">Transferase</keyword>
<reference evidence="4 5" key="1">
    <citation type="journal article" date="2019" name="Int. J. Syst. Evol. Microbiol.">
        <title>The Global Catalogue of Microorganisms (GCM) 10K type strain sequencing project: providing services to taxonomists for standard genome sequencing and annotation.</title>
        <authorList>
            <consortium name="The Broad Institute Genomics Platform"/>
            <consortium name="The Broad Institute Genome Sequencing Center for Infectious Disease"/>
            <person name="Wu L."/>
            <person name="Ma J."/>
        </authorList>
    </citation>
    <scope>NUCLEOTIDE SEQUENCE [LARGE SCALE GENOMIC DNA]</scope>
    <source>
        <strain evidence="4 5">JCM 12762</strain>
    </source>
</reference>
<organism evidence="4 5">
    <name type="scientific">Rhodoglobus aureus</name>
    <dbReference type="NCBI Taxonomy" id="191497"/>
    <lineage>
        <taxon>Bacteria</taxon>
        <taxon>Bacillati</taxon>
        <taxon>Actinomycetota</taxon>
        <taxon>Actinomycetes</taxon>
        <taxon>Micrococcales</taxon>
        <taxon>Microbacteriaceae</taxon>
        <taxon>Rhodoglobus</taxon>
    </lineage>
</organism>
<dbReference type="PANTHER" id="PTHR43877">
    <property type="entry name" value="AMINOALKYLPHOSPHONATE N-ACETYLTRANSFERASE-RELATED-RELATED"/>
    <property type="match status" value="1"/>
</dbReference>
<keyword evidence="2" id="KW-0012">Acyltransferase</keyword>
<evidence type="ECO:0000313" key="4">
    <source>
        <dbReference type="EMBL" id="GAA1214009.1"/>
    </source>
</evidence>
<dbReference type="SUPFAM" id="SSF55729">
    <property type="entry name" value="Acyl-CoA N-acyltransferases (Nat)"/>
    <property type="match status" value="1"/>
</dbReference>
<dbReference type="Pfam" id="PF00583">
    <property type="entry name" value="Acetyltransf_1"/>
    <property type="match status" value="1"/>
</dbReference>
<sequence>MTTTVRSAVAADAELLHELARQTFPLACPPTTTQEAVAEFIAQHLSVDAFRGYLADSAREILIGEVDDQPAGYVLFCSDEPSDPDVAAVLSARPTVELSKCYVLGDFHGAGVARALIEDGIARSREHGFAAMWLGVNQENVRANRFYEKMGFRLAGTKKFLVGERWEDDYVRELLLGEST</sequence>
<dbReference type="CDD" id="cd04301">
    <property type="entry name" value="NAT_SF"/>
    <property type="match status" value="1"/>
</dbReference>
<evidence type="ECO:0000256" key="2">
    <source>
        <dbReference type="ARBA" id="ARBA00023315"/>
    </source>
</evidence>
<dbReference type="InterPro" id="IPR016181">
    <property type="entry name" value="Acyl_CoA_acyltransferase"/>
</dbReference>
<dbReference type="RefSeq" id="WP_343924045.1">
    <property type="nucleotide sequence ID" value="NZ_BAAAKW010000021.1"/>
</dbReference>